<proteinExistence type="predicted"/>
<reference evidence="1" key="2">
    <citation type="submission" date="2025-09" db="UniProtKB">
        <authorList>
            <consortium name="Ensembl"/>
        </authorList>
    </citation>
    <scope>IDENTIFICATION</scope>
</reference>
<accession>A0A7M4DUY7</accession>
<evidence type="ECO:0000313" key="1">
    <source>
        <dbReference type="Ensembl" id="ENSCPRP00005000222.1"/>
    </source>
</evidence>
<keyword evidence="2" id="KW-1185">Reference proteome</keyword>
<dbReference type="Ensembl" id="ENSCPRT00005000289.1">
    <property type="protein sequence ID" value="ENSCPRP00005000222.1"/>
    <property type="gene ID" value="ENSCPRG00005000223.1"/>
</dbReference>
<reference evidence="1" key="1">
    <citation type="submission" date="2025-08" db="UniProtKB">
        <authorList>
            <consortium name="Ensembl"/>
        </authorList>
    </citation>
    <scope>IDENTIFICATION</scope>
</reference>
<sequence length="98" mass="10681">RACAPPTKAAPVAHALMPTILPIISVYRTRRESSARDSASCQAGPNKWLSSQARTNKRASSQHSYLSVLLLKLICSNVTDYQVAKISPLGNCPFLFTH</sequence>
<organism evidence="1 2">
    <name type="scientific">Crocodylus porosus</name>
    <name type="common">Saltwater crocodile</name>
    <name type="synonym">Estuarine crocodile</name>
    <dbReference type="NCBI Taxonomy" id="8502"/>
    <lineage>
        <taxon>Eukaryota</taxon>
        <taxon>Metazoa</taxon>
        <taxon>Chordata</taxon>
        <taxon>Craniata</taxon>
        <taxon>Vertebrata</taxon>
        <taxon>Euteleostomi</taxon>
        <taxon>Archelosauria</taxon>
        <taxon>Archosauria</taxon>
        <taxon>Crocodylia</taxon>
        <taxon>Longirostres</taxon>
        <taxon>Crocodylidae</taxon>
        <taxon>Crocodylus</taxon>
    </lineage>
</organism>
<dbReference type="AlphaFoldDB" id="A0A7M4DUY7"/>
<name>A0A7M4DUY7_CROPO</name>
<evidence type="ECO:0000313" key="2">
    <source>
        <dbReference type="Proteomes" id="UP000594220"/>
    </source>
</evidence>
<protein>
    <submittedName>
        <fullName evidence="1">Uncharacterized protein</fullName>
    </submittedName>
</protein>
<dbReference type="Proteomes" id="UP000594220">
    <property type="component" value="Unplaced"/>
</dbReference>